<dbReference type="EMBL" id="JAEQNC010000001">
    <property type="protein sequence ID" value="MBL0370447.1"/>
    <property type="molecule type" value="Genomic_DNA"/>
</dbReference>
<evidence type="ECO:0000313" key="4">
    <source>
        <dbReference type="Proteomes" id="UP000633219"/>
    </source>
</evidence>
<dbReference type="PANTHER" id="PTHR31126:SF72">
    <property type="entry name" value="DUAL SPECIFICITY PROTEIN PHOSPHATASE TPBA"/>
    <property type="match status" value="1"/>
</dbReference>
<sequence>MFGKFWKRVGVGVAACGVLAGTYLVVIQMTGNFAEVLPDQLYRSAQPSADDIARYAERYGIKTVVNLRGASDAKWYRQEVAATQKAGIKLIDFGMSASRPLTSKQTDQLIALLKDAPKPILIHCKSGSDRTGLVSIIYLQRLAGVDEETAEGQLSIRFGHIGIPYLSPTYAMDESWEDLEKYFGLPS</sequence>
<keyword evidence="4" id="KW-1185">Reference proteome</keyword>
<gene>
    <name evidence="3" type="ORF">JJB09_00250</name>
</gene>
<dbReference type="InterPro" id="IPR016130">
    <property type="entry name" value="Tyr_Pase_AS"/>
</dbReference>
<proteinExistence type="inferred from homology"/>
<dbReference type="AlphaFoldDB" id="A0A937CN89"/>
<comment type="caution">
    <text evidence="3">The sequence shown here is derived from an EMBL/GenBank/DDBJ whole genome shotgun (WGS) entry which is preliminary data.</text>
</comment>
<name>A0A937CN89_9HYPH</name>
<protein>
    <submittedName>
        <fullName evidence="3">Dual specificity protein phosphatase family protein</fullName>
    </submittedName>
</protein>
<evidence type="ECO:0000259" key="2">
    <source>
        <dbReference type="Pfam" id="PF22741"/>
    </source>
</evidence>
<dbReference type="Pfam" id="PF22741">
    <property type="entry name" value="PTP-NADK"/>
    <property type="match status" value="1"/>
</dbReference>
<reference evidence="3" key="1">
    <citation type="submission" date="2021-01" db="EMBL/GenBank/DDBJ databases">
        <title>Rhizobium sp. strain KVB221 16S ribosomal RNA gene Genome sequencing and assembly.</title>
        <authorList>
            <person name="Kang M."/>
        </authorList>
    </citation>
    <scope>NUCLEOTIDE SEQUENCE</scope>
    <source>
        <strain evidence="3">KVB221</strain>
    </source>
</reference>
<organism evidence="3 4">
    <name type="scientific">Rhizobium setariae</name>
    <dbReference type="NCBI Taxonomy" id="2801340"/>
    <lineage>
        <taxon>Bacteria</taxon>
        <taxon>Pseudomonadati</taxon>
        <taxon>Pseudomonadota</taxon>
        <taxon>Alphaproteobacteria</taxon>
        <taxon>Hyphomicrobiales</taxon>
        <taxon>Rhizobiaceae</taxon>
        <taxon>Rhizobium/Agrobacterium group</taxon>
        <taxon>Rhizobium</taxon>
    </lineage>
</organism>
<dbReference type="RefSeq" id="WP_201651639.1">
    <property type="nucleotide sequence ID" value="NZ_JAEQNC010000001.1"/>
</dbReference>
<dbReference type="InterPro" id="IPR029021">
    <property type="entry name" value="Prot-tyrosine_phosphatase-like"/>
</dbReference>
<evidence type="ECO:0000256" key="1">
    <source>
        <dbReference type="ARBA" id="ARBA00009580"/>
    </source>
</evidence>
<dbReference type="SUPFAM" id="SSF52799">
    <property type="entry name" value="(Phosphotyrosine protein) phosphatases II"/>
    <property type="match status" value="1"/>
</dbReference>
<accession>A0A937CN89</accession>
<dbReference type="CDD" id="cd14529">
    <property type="entry name" value="TpbA-like"/>
    <property type="match status" value="1"/>
</dbReference>
<dbReference type="PANTHER" id="PTHR31126">
    <property type="entry name" value="TYROSINE-PROTEIN PHOSPHATASE"/>
    <property type="match status" value="1"/>
</dbReference>
<dbReference type="Gene3D" id="3.90.190.10">
    <property type="entry name" value="Protein tyrosine phosphatase superfamily"/>
    <property type="match status" value="1"/>
</dbReference>
<feature type="domain" description="DSP-PTPase phosphatase fused to NAD+ Kinase" evidence="2">
    <location>
        <begin position="40"/>
        <end position="148"/>
    </location>
</feature>
<dbReference type="InterPro" id="IPR055214">
    <property type="entry name" value="PTP-NADK"/>
</dbReference>
<dbReference type="GO" id="GO:0016791">
    <property type="term" value="F:phosphatase activity"/>
    <property type="evidence" value="ECO:0007669"/>
    <property type="project" value="TreeGrafter"/>
</dbReference>
<comment type="similarity">
    <text evidence="1">Belongs to the protein-tyrosine phosphatase family.</text>
</comment>
<dbReference type="PROSITE" id="PS00383">
    <property type="entry name" value="TYR_PHOSPHATASE_1"/>
    <property type="match status" value="1"/>
</dbReference>
<dbReference type="Proteomes" id="UP000633219">
    <property type="component" value="Unassembled WGS sequence"/>
</dbReference>
<evidence type="ECO:0000313" key="3">
    <source>
        <dbReference type="EMBL" id="MBL0370447.1"/>
    </source>
</evidence>